<dbReference type="SUPFAM" id="SSF52402">
    <property type="entry name" value="Adenine nucleotide alpha hydrolases-like"/>
    <property type="match status" value="2"/>
</dbReference>
<proteinExistence type="inferred from homology"/>
<name>A0A4R7FKH7_9MICO</name>
<dbReference type="EMBL" id="SOAM01000002">
    <property type="protein sequence ID" value="TDS76848.1"/>
    <property type="molecule type" value="Genomic_DNA"/>
</dbReference>
<dbReference type="AlphaFoldDB" id="A0A4R7FKH7"/>
<feature type="domain" description="UspA" evidence="2">
    <location>
        <begin position="147"/>
        <end position="281"/>
    </location>
</feature>
<organism evidence="3 4">
    <name type="scientific">Amnibacterium kyonggiense</name>
    <dbReference type="NCBI Taxonomy" id="595671"/>
    <lineage>
        <taxon>Bacteria</taxon>
        <taxon>Bacillati</taxon>
        <taxon>Actinomycetota</taxon>
        <taxon>Actinomycetes</taxon>
        <taxon>Micrococcales</taxon>
        <taxon>Microbacteriaceae</taxon>
        <taxon>Amnibacterium</taxon>
    </lineage>
</organism>
<comment type="similarity">
    <text evidence="1">Belongs to the universal stress protein A family.</text>
</comment>
<reference evidence="3 4" key="1">
    <citation type="submission" date="2019-03" db="EMBL/GenBank/DDBJ databases">
        <title>Genomic Encyclopedia of Archaeal and Bacterial Type Strains, Phase II (KMG-II): from individual species to whole genera.</title>
        <authorList>
            <person name="Goeker M."/>
        </authorList>
    </citation>
    <scope>NUCLEOTIDE SEQUENCE [LARGE SCALE GENOMIC DNA]</scope>
    <source>
        <strain evidence="3 4">DSM 24782</strain>
    </source>
</reference>
<sequence length="287" mass="30152">MTGRSAAPAANAAPPPATAERVLLVAGGDAAAFAAARWVARRAQQHPIAVTLVAVPDDEHVDPVERTATVLRGAAPHLPLTVRMPRGPIRSVLSGVASRQDLVVLGTNRVTAMTHVLPPTLAVRLAESVRRPVVLVPRGWQDDGGDVVVGVVDDGSDGDAIDFAVQEASATGRCLRLAHVWRLSAVVTPVFPAAIDAAPIRDEHRRLLDRVADRVRAAAPALEVSTTLVHGEPNVDVVRSGVGASLVVVGSHEYSAVDRVLLRSVGRALAERPPCPVAIVPPRRTRS</sequence>
<evidence type="ECO:0000313" key="4">
    <source>
        <dbReference type="Proteomes" id="UP000295344"/>
    </source>
</evidence>
<dbReference type="PANTHER" id="PTHR46268">
    <property type="entry name" value="STRESS RESPONSE PROTEIN NHAX"/>
    <property type="match status" value="1"/>
</dbReference>
<dbReference type="PANTHER" id="PTHR46268:SF6">
    <property type="entry name" value="UNIVERSAL STRESS PROTEIN UP12"/>
    <property type="match status" value="1"/>
</dbReference>
<dbReference type="CDD" id="cd00293">
    <property type="entry name" value="USP-like"/>
    <property type="match status" value="1"/>
</dbReference>
<evidence type="ECO:0000259" key="2">
    <source>
        <dbReference type="Pfam" id="PF00582"/>
    </source>
</evidence>
<gene>
    <name evidence="3" type="ORF">CLV52_1786</name>
</gene>
<dbReference type="OrthoDB" id="5083414at2"/>
<protein>
    <submittedName>
        <fullName evidence="3">Nucleotide-binding universal stress UspA family protein</fullName>
    </submittedName>
</protein>
<dbReference type="InterPro" id="IPR006016">
    <property type="entry name" value="UspA"/>
</dbReference>
<comment type="caution">
    <text evidence="3">The sequence shown here is derived from an EMBL/GenBank/DDBJ whole genome shotgun (WGS) entry which is preliminary data.</text>
</comment>
<evidence type="ECO:0000256" key="1">
    <source>
        <dbReference type="ARBA" id="ARBA00008791"/>
    </source>
</evidence>
<accession>A0A4R7FKH7</accession>
<dbReference type="InterPro" id="IPR014729">
    <property type="entry name" value="Rossmann-like_a/b/a_fold"/>
</dbReference>
<evidence type="ECO:0000313" key="3">
    <source>
        <dbReference type="EMBL" id="TDS76848.1"/>
    </source>
</evidence>
<dbReference type="Pfam" id="PF00582">
    <property type="entry name" value="Usp"/>
    <property type="match status" value="1"/>
</dbReference>
<keyword evidence="4" id="KW-1185">Reference proteome</keyword>
<dbReference type="Proteomes" id="UP000295344">
    <property type="component" value="Unassembled WGS sequence"/>
</dbReference>
<dbReference type="RefSeq" id="WP_133765998.1">
    <property type="nucleotide sequence ID" value="NZ_BAAARP010000002.1"/>
</dbReference>
<dbReference type="Gene3D" id="3.40.50.620">
    <property type="entry name" value="HUPs"/>
    <property type="match status" value="2"/>
</dbReference>